<evidence type="ECO:0000256" key="6">
    <source>
        <dbReference type="RuleBase" id="RU910714"/>
    </source>
</evidence>
<dbReference type="InterPro" id="IPR013328">
    <property type="entry name" value="6PGD_dom2"/>
</dbReference>
<reference evidence="9" key="1">
    <citation type="submission" date="2020-12" db="EMBL/GenBank/DDBJ databases">
        <title>Bacterial taxonomy.</title>
        <authorList>
            <person name="Pan X."/>
        </authorList>
    </citation>
    <scope>NUCLEOTIDE SEQUENCE</scope>
    <source>
        <strain evidence="9">M0105</strain>
    </source>
</reference>
<comment type="similarity">
    <text evidence="1 6">Belongs to the HIBADH-related family.</text>
</comment>
<evidence type="ECO:0000259" key="8">
    <source>
        <dbReference type="Pfam" id="PF14833"/>
    </source>
</evidence>
<comment type="pathway">
    <text evidence="6">Amino-acid degradation; L-valine degradation.</text>
</comment>
<dbReference type="InterPro" id="IPR029154">
    <property type="entry name" value="HIBADH-like_NADP-bd"/>
</dbReference>
<evidence type="ECO:0000256" key="3">
    <source>
        <dbReference type="ARBA" id="ARBA00023002"/>
    </source>
</evidence>
<dbReference type="PANTHER" id="PTHR22981:SF7">
    <property type="entry name" value="3-HYDROXYISOBUTYRATE DEHYDROGENASE, MITOCHONDRIAL"/>
    <property type="match status" value="1"/>
</dbReference>
<dbReference type="Pfam" id="PF14833">
    <property type="entry name" value="NAD_binding_11"/>
    <property type="match status" value="1"/>
</dbReference>
<comment type="caution">
    <text evidence="9">The sequence shown here is derived from an EMBL/GenBank/DDBJ whole genome shotgun (WGS) entry which is preliminary data.</text>
</comment>
<dbReference type="GO" id="GO:0006574">
    <property type="term" value="P:L-valine catabolic process"/>
    <property type="evidence" value="ECO:0007669"/>
    <property type="project" value="UniProtKB-UniPathway"/>
</dbReference>
<keyword evidence="10" id="KW-1185">Reference proteome</keyword>
<proteinExistence type="inferred from homology"/>
<evidence type="ECO:0000256" key="2">
    <source>
        <dbReference type="ARBA" id="ARBA00022456"/>
    </source>
</evidence>
<dbReference type="Gene3D" id="3.40.50.720">
    <property type="entry name" value="NAD(P)-binding Rossmann-like Domain"/>
    <property type="match status" value="1"/>
</dbReference>
<dbReference type="InterPro" id="IPR008927">
    <property type="entry name" value="6-PGluconate_DH-like_C_sf"/>
</dbReference>
<dbReference type="InterPro" id="IPR002204">
    <property type="entry name" value="3-OH-isobutyrate_DH-rel_CS"/>
</dbReference>
<dbReference type="InterPro" id="IPR015815">
    <property type="entry name" value="HIBADH-related"/>
</dbReference>
<dbReference type="EMBL" id="JAEHHL010000001">
    <property type="protein sequence ID" value="MBK0398414.1"/>
    <property type="molecule type" value="Genomic_DNA"/>
</dbReference>
<dbReference type="FunFam" id="1.10.1040.10:FF:000006">
    <property type="entry name" value="3-hydroxyisobutyrate dehydrogenase"/>
    <property type="match status" value="1"/>
</dbReference>
<organism evidence="9 10">
    <name type="scientific">Thermohalobaculum xanthum</name>
    <dbReference type="NCBI Taxonomy" id="2753746"/>
    <lineage>
        <taxon>Bacteria</taxon>
        <taxon>Pseudomonadati</taxon>
        <taxon>Pseudomonadota</taxon>
        <taxon>Alphaproteobacteria</taxon>
        <taxon>Rhodobacterales</taxon>
        <taxon>Paracoccaceae</taxon>
        <taxon>Thermohalobaculum</taxon>
    </lineage>
</organism>
<gene>
    <name evidence="9" type="primary">mmsB</name>
    <name evidence="9" type="ORF">H0I76_04365</name>
</gene>
<evidence type="ECO:0000256" key="4">
    <source>
        <dbReference type="ARBA" id="ARBA00023027"/>
    </source>
</evidence>
<name>A0A8J7M4Z1_9RHOB</name>
<dbReference type="InterPro" id="IPR011548">
    <property type="entry name" value="HIBADH"/>
</dbReference>
<dbReference type="PROSITE" id="PS00895">
    <property type="entry name" value="3_HYDROXYISOBUT_DH"/>
    <property type="match status" value="1"/>
</dbReference>
<comment type="catalytic activity">
    <reaction evidence="6">
        <text>3-hydroxy-2-methylpropanoate + NAD(+) = 2-methyl-3-oxopropanoate + NADH + H(+)</text>
        <dbReference type="Rhea" id="RHEA:17681"/>
        <dbReference type="ChEBI" id="CHEBI:11805"/>
        <dbReference type="ChEBI" id="CHEBI:15378"/>
        <dbReference type="ChEBI" id="CHEBI:57540"/>
        <dbReference type="ChEBI" id="CHEBI:57700"/>
        <dbReference type="ChEBI" id="CHEBI:57945"/>
        <dbReference type="EC" id="1.1.1.31"/>
    </reaction>
</comment>
<sequence>MRPREFTRREGTDMKIGFIGLGNMGLPMAKNLVAKGHEVTGFDMVEANRAALAEAGGKVAGSAAEAVAGASAVVTALPAAKHVRAVYEGDGGILAAAPKGTVFIDCSTIDVESARAVAKAAEAAGQMMVDSPMSGGVGGATAGTLTFMVGGSVEAFAKARPVLEGMGKNIFHAGDSGAGSAAKICNNMMLAIQMIAVSEGFNLAARLGLDAQKLYDISSTATARCWSLNDYCPTPGPVPTSPANRDYQPGFAAALMLKDLRIAMEAAQAAGAHVPLGAHATQLYSLMDLQGKSDRDFSGIIEVLSGKD</sequence>
<keyword evidence="3 6" id="KW-0560">Oxidoreductase</keyword>
<dbReference type="Proteomes" id="UP000655420">
    <property type="component" value="Unassembled WGS sequence"/>
</dbReference>
<evidence type="ECO:0000256" key="5">
    <source>
        <dbReference type="PIRSR" id="PIRSR000103-1"/>
    </source>
</evidence>
<keyword evidence="2 6" id="KW-0101">Branched-chain amino acid catabolism</keyword>
<dbReference type="GO" id="GO:0050661">
    <property type="term" value="F:NADP binding"/>
    <property type="evidence" value="ECO:0007669"/>
    <property type="project" value="InterPro"/>
</dbReference>
<feature type="domain" description="6-phosphogluconate dehydrogenase NADP-binding" evidence="7">
    <location>
        <begin position="15"/>
        <end position="174"/>
    </location>
</feature>
<accession>A0A8J7M4Z1</accession>
<dbReference type="SUPFAM" id="SSF48179">
    <property type="entry name" value="6-phosphogluconate dehydrogenase C-terminal domain-like"/>
    <property type="match status" value="1"/>
</dbReference>
<dbReference type="PANTHER" id="PTHR22981">
    <property type="entry name" value="3-HYDROXYISOBUTYRATE DEHYDROGENASE-RELATED"/>
    <property type="match status" value="1"/>
</dbReference>
<dbReference type="InterPro" id="IPR006115">
    <property type="entry name" value="6PGDH_NADP-bd"/>
</dbReference>
<dbReference type="SUPFAM" id="SSF51735">
    <property type="entry name" value="NAD(P)-binding Rossmann-fold domains"/>
    <property type="match status" value="1"/>
</dbReference>
<dbReference type="GO" id="GO:0051287">
    <property type="term" value="F:NAD binding"/>
    <property type="evidence" value="ECO:0007669"/>
    <property type="project" value="InterPro"/>
</dbReference>
<dbReference type="RefSeq" id="WP_200607469.1">
    <property type="nucleotide sequence ID" value="NZ_JAEHHL010000001.1"/>
</dbReference>
<evidence type="ECO:0000313" key="10">
    <source>
        <dbReference type="Proteomes" id="UP000655420"/>
    </source>
</evidence>
<dbReference type="InterPro" id="IPR036291">
    <property type="entry name" value="NAD(P)-bd_dom_sf"/>
</dbReference>
<evidence type="ECO:0000259" key="7">
    <source>
        <dbReference type="Pfam" id="PF03446"/>
    </source>
</evidence>
<dbReference type="Pfam" id="PF03446">
    <property type="entry name" value="NAD_binding_2"/>
    <property type="match status" value="1"/>
</dbReference>
<feature type="domain" description="3-hydroxyisobutyrate dehydrogenase-like NAD-binding" evidence="8">
    <location>
        <begin position="177"/>
        <end position="304"/>
    </location>
</feature>
<feature type="active site" evidence="5">
    <location>
        <position position="183"/>
    </location>
</feature>
<dbReference type="GO" id="GO:0008442">
    <property type="term" value="F:3-hydroxyisobutyrate dehydrogenase activity"/>
    <property type="evidence" value="ECO:0007669"/>
    <property type="project" value="UniProtKB-EC"/>
</dbReference>
<dbReference type="AlphaFoldDB" id="A0A8J7M4Z1"/>
<dbReference type="EC" id="1.1.1.31" evidence="6"/>
<evidence type="ECO:0000313" key="9">
    <source>
        <dbReference type="EMBL" id="MBK0398414.1"/>
    </source>
</evidence>
<dbReference type="NCBIfam" id="TIGR01692">
    <property type="entry name" value="HIBADH"/>
    <property type="match status" value="1"/>
</dbReference>
<keyword evidence="4 6" id="KW-0520">NAD</keyword>
<dbReference type="UniPathway" id="UPA00362"/>
<dbReference type="Gene3D" id="1.10.1040.10">
    <property type="entry name" value="N-(1-d-carboxylethyl)-l-norvaline Dehydrogenase, domain 2"/>
    <property type="match status" value="1"/>
</dbReference>
<evidence type="ECO:0000256" key="1">
    <source>
        <dbReference type="ARBA" id="ARBA00009080"/>
    </source>
</evidence>
<protein>
    <recommendedName>
        <fullName evidence="6">3-hydroxyisobutyrate dehydrogenase</fullName>
        <shortName evidence="6">HIBADH</shortName>
        <ecNumber evidence="6">1.1.1.31</ecNumber>
    </recommendedName>
</protein>
<dbReference type="PIRSF" id="PIRSF000103">
    <property type="entry name" value="HIBADH"/>
    <property type="match status" value="1"/>
</dbReference>